<evidence type="ECO:0000313" key="3">
    <source>
        <dbReference type="Proteomes" id="UP001258181"/>
    </source>
</evidence>
<keyword evidence="1" id="KW-1133">Transmembrane helix</keyword>
<comment type="caution">
    <text evidence="2">The sequence shown here is derived from an EMBL/GenBank/DDBJ whole genome shotgun (WGS) entry which is preliminary data.</text>
</comment>
<feature type="transmembrane region" description="Helical" evidence="1">
    <location>
        <begin position="20"/>
        <end position="42"/>
    </location>
</feature>
<protein>
    <submittedName>
        <fullName evidence="2">Uncharacterized protein</fullName>
    </submittedName>
</protein>
<organism evidence="2 3">
    <name type="scientific">Fictibacillus barbaricus</name>
    <dbReference type="NCBI Taxonomy" id="182136"/>
    <lineage>
        <taxon>Bacteria</taxon>
        <taxon>Bacillati</taxon>
        <taxon>Bacillota</taxon>
        <taxon>Bacilli</taxon>
        <taxon>Bacillales</taxon>
        <taxon>Fictibacillaceae</taxon>
        <taxon>Fictibacillus</taxon>
    </lineage>
</organism>
<reference evidence="2 3" key="1">
    <citation type="submission" date="2023-07" db="EMBL/GenBank/DDBJ databases">
        <title>Sorghum-associated microbial communities from plants grown in Nebraska, USA.</title>
        <authorList>
            <person name="Schachtman D."/>
        </authorList>
    </citation>
    <scope>NUCLEOTIDE SEQUENCE [LARGE SCALE GENOMIC DNA]</scope>
    <source>
        <strain evidence="2 3">BE211</strain>
    </source>
</reference>
<proteinExistence type="predicted"/>
<name>A0ABU1TWK4_9BACL</name>
<gene>
    <name evidence="2" type="ORF">J2X07_000530</name>
</gene>
<evidence type="ECO:0000256" key="1">
    <source>
        <dbReference type="SAM" id="Phobius"/>
    </source>
</evidence>
<keyword evidence="3" id="KW-1185">Reference proteome</keyword>
<keyword evidence="1" id="KW-0812">Transmembrane</keyword>
<sequence>MDSSKEVEVSVADKYFWLRYSYILLSGFMIFMLSTFAALAISEETNIRYEHFVHPLIWFIGFVVQFKNRITGLLIITVPVIYMIGTILWIIF</sequence>
<evidence type="ECO:0000313" key="2">
    <source>
        <dbReference type="EMBL" id="MDR7071555.1"/>
    </source>
</evidence>
<dbReference type="EMBL" id="JAVDWA010000001">
    <property type="protein sequence ID" value="MDR7071555.1"/>
    <property type="molecule type" value="Genomic_DNA"/>
</dbReference>
<dbReference type="RefSeq" id="WP_310256154.1">
    <property type="nucleotide sequence ID" value="NZ_JAVDWA010000001.1"/>
</dbReference>
<keyword evidence="1" id="KW-0472">Membrane</keyword>
<accession>A0ABU1TWK4</accession>
<feature type="transmembrane region" description="Helical" evidence="1">
    <location>
        <begin position="72"/>
        <end position="91"/>
    </location>
</feature>
<dbReference type="Proteomes" id="UP001258181">
    <property type="component" value="Unassembled WGS sequence"/>
</dbReference>